<dbReference type="SUPFAM" id="SSF47954">
    <property type="entry name" value="Cyclin-like"/>
    <property type="match status" value="2"/>
</dbReference>
<evidence type="ECO:0000256" key="2">
    <source>
        <dbReference type="ARBA" id="ARBA00019501"/>
    </source>
</evidence>
<organism evidence="8 9">
    <name type="scientific">Paralvinella palmiformis</name>
    <dbReference type="NCBI Taxonomy" id="53620"/>
    <lineage>
        <taxon>Eukaryota</taxon>
        <taxon>Metazoa</taxon>
        <taxon>Spiralia</taxon>
        <taxon>Lophotrochozoa</taxon>
        <taxon>Annelida</taxon>
        <taxon>Polychaeta</taxon>
        <taxon>Sedentaria</taxon>
        <taxon>Canalipalpata</taxon>
        <taxon>Terebellida</taxon>
        <taxon>Terebelliformia</taxon>
        <taxon>Alvinellidae</taxon>
        <taxon>Paralvinella</taxon>
    </lineage>
</organism>
<dbReference type="FunFam" id="1.10.472.10:FF:000122">
    <property type="entry name" value="Cyclin-related protein FAM58A"/>
    <property type="match status" value="1"/>
</dbReference>
<dbReference type="Gene3D" id="1.10.472.10">
    <property type="entry name" value="Cyclin-like"/>
    <property type="match status" value="2"/>
</dbReference>
<feature type="domain" description="Cyclin-like" evidence="7">
    <location>
        <begin position="34"/>
        <end position="132"/>
    </location>
</feature>
<name>A0AAD9IZ08_9ANNE</name>
<dbReference type="GO" id="GO:0016538">
    <property type="term" value="F:cyclin-dependent protein serine/threonine kinase regulator activity"/>
    <property type="evidence" value="ECO:0007669"/>
    <property type="project" value="InterPro"/>
</dbReference>
<dbReference type="InterPro" id="IPR036915">
    <property type="entry name" value="Cyclin-like_sf"/>
</dbReference>
<evidence type="ECO:0000259" key="7">
    <source>
        <dbReference type="SMART" id="SM00385"/>
    </source>
</evidence>
<evidence type="ECO:0000313" key="9">
    <source>
        <dbReference type="Proteomes" id="UP001208570"/>
    </source>
</evidence>
<dbReference type="InterPro" id="IPR048055">
    <property type="entry name" value="Cyclin-Q_first_cyclin_box"/>
</dbReference>
<feature type="region of interest" description="Disordered" evidence="6">
    <location>
        <begin position="1"/>
        <end position="23"/>
    </location>
</feature>
<dbReference type="CDD" id="cd20535">
    <property type="entry name" value="CYCLIN_CCNM_CCNQ_rpt2"/>
    <property type="match status" value="1"/>
</dbReference>
<dbReference type="Proteomes" id="UP001208570">
    <property type="component" value="Unassembled WGS sequence"/>
</dbReference>
<dbReference type="FunFam" id="1.10.472.10:FF:000042">
    <property type="entry name" value="FAM58A isoform 1"/>
    <property type="match status" value="1"/>
</dbReference>
<evidence type="ECO:0000256" key="1">
    <source>
        <dbReference type="ARBA" id="ARBA00010390"/>
    </source>
</evidence>
<dbReference type="PANTHER" id="PTHR10026">
    <property type="entry name" value="CYCLIN"/>
    <property type="match status" value="1"/>
</dbReference>
<reference evidence="8" key="1">
    <citation type="journal article" date="2023" name="Mol. Biol. Evol.">
        <title>Third-Generation Sequencing Reveals the Adaptive Role of the Epigenome in Three Deep-Sea Polychaetes.</title>
        <authorList>
            <person name="Perez M."/>
            <person name="Aroh O."/>
            <person name="Sun Y."/>
            <person name="Lan Y."/>
            <person name="Juniper S.K."/>
            <person name="Young C.R."/>
            <person name="Angers B."/>
            <person name="Qian P.Y."/>
        </authorList>
    </citation>
    <scope>NUCLEOTIDE SEQUENCE</scope>
    <source>
        <strain evidence="8">P08H-3</strain>
    </source>
</reference>
<keyword evidence="9" id="KW-1185">Reference proteome</keyword>
<keyword evidence="3 5" id="KW-0195">Cyclin</keyword>
<protein>
    <recommendedName>
        <fullName evidence="2">Cyclin-Q</fullName>
    </recommendedName>
    <alternativeName>
        <fullName evidence="4">Cyclin-related protein FAM58A</fullName>
    </alternativeName>
</protein>
<dbReference type="InterPro" id="IPR043198">
    <property type="entry name" value="Cyclin/Ssn8"/>
</dbReference>
<dbReference type="SMART" id="SM00385">
    <property type="entry name" value="CYCLIN"/>
    <property type="match status" value="1"/>
</dbReference>
<evidence type="ECO:0000256" key="5">
    <source>
        <dbReference type="RuleBase" id="RU000383"/>
    </source>
</evidence>
<dbReference type="InterPro" id="IPR006671">
    <property type="entry name" value="Cyclin_N"/>
</dbReference>
<sequence>MSRHTQKDLPSTMTTCETARSSQEERQIHFQTIRYIFIAGEKLSMTALTTATAAHLYHRVFRECKCSDFDPYLIAATCIYIGSKVEEDHKKLRDVINVCYRTLHSDKPPLDIGSTYWSLRESVVQCELFVMRLLCFKVVLTHPHKYLLHYLMSLNNWLHPDTVTEVPYAKTAWAILKDSYHGNICLHYPANWIAVAVLYMALRCHDISVPYNEEAEYCWWEAFVEDLKLADIHKIINEIIDVYELENTI</sequence>
<accession>A0AAD9IZ08</accession>
<dbReference type="EMBL" id="JAODUP010000838">
    <property type="protein sequence ID" value="KAK2143489.1"/>
    <property type="molecule type" value="Genomic_DNA"/>
</dbReference>
<proteinExistence type="inferred from homology"/>
<dbReference type="PIRSF" id="PIRSF028758">
    <property type="entry name" value="Cyclin, C/H/G types"/>
    <property type="match status" value="1"/>
</dbReference>
<comment type="similarity">
    <text evidence="1">Belongs to the cyclin family. Cyclin-like FAM58 subfamily.</text>
</comment>
<gene>
    <name evidence="8" type="ORF">LSH36_838g01061</name>
</gene>
<feature type="compositionally biased region" description="Polar residues" evidence="6">
    <location>
        <begin position="8"/>
        <end position="21"/>
    </location>
</feature>
<evidence type="ECO:0000256" key="3">
    <source>
        <dbReference type="ARBA" id="ARBA00023127"/>
    </source>
</evidence>
<comment type="caution">
    <text evidence="8">The sequence shown here is derived from an EMBL/GenBank/DDBJ whole genome shotgun (WGS) entry which is preliminary data.</text>
</comment>
<dbReference type="CDD" id="cd20534">
    <property type="entry name" value="CYCLIN_CCNM_CCNQ_rpt1"/>
    <property type="match status" value="1"/>
</dbReference>
<dbReference type="GO" id="GO:0006357">
    <property type="term" value="P:regulation of transcription by RNA polymerase II"/>
    <property type="evidence" value="ECO:0007669"/>
    <property type="project" value="InterPro"/>
</dbReference>
<evidence type="ECO:0000256" key="4">
    <source>
        <dbReference type="ARBA" id="ARBA00032419"/>
    </source>
</evidence>
<evidence type="ECO:0000256" key="6">
    <source>
        <dbReference type="SAM" id="MobiDB-lite"/>
    </source>
</evidence>
<dbReference type="AlphaFoldDB" id="A0AAD9IZ08"/>
<dbReference type="InterPro" id="IPR048053">
    <property type="entry name" value="Cyclin-Q_second_cyclin_box"/>
</dbReference>
<evidence type="ECO:0000313" key="8">
    <source>
        <dbReference type="EMBL" id="KAK2143489.1"/>
    </source>
</evidence>
<dbReference type="InterPro" id="IPR013763">
    <property type="entry name" value="Cyclin-like_dom"/>
</dbReference>
<dbReference type="Pfam" id="PF00134">
    <property type="entry name" value="Cyclin_N"/>
    <property type="match status" value="1"/>
</dbReference>